<sequence>MKKFQASDGKELAYLRYDPKEKPKAVVLIGHGMNDHKERFIPLAEALTPIGISCWIPDLRGHGDTDPDVNKGYLADSDGFERVVQDLVELGDYASKEMGGLPLFYFGHSFGALVGMALIAVNGKYFDGAILSAPPAQPNPFLDKIGGLIVSIGAAIRGLHAPAKLANQMTFGDYAKTVPNARTRFDWLTRDASIVDAYIADPKCNFICTYGFYRDLIHGLRKVYGEGFLESIPPTLPLFLFCGSADPVIGMQAGCEKLAQQFRSLGIIDFETKCYEGGRHESINEINRMEVLNDIADWFSRHIR</sequence>
<protein>
    <recommendedName>
        <fullName evidence="2">Serine aminopeptidase S33 domain-containing protein</fullName>
    </recommendedName>
</protein>
<dbReference type="InterPro" id="IPR022742">
    <property type="entry name" value="Hydrolase_4"/>
</dbReference>
<keyword evidence="1" id="KW-1133">Transmembrane helix</keyword>
<name>A0A3P3XH70_9SPIR</name>
<dbReference type="Pfam" id="PF12146">
    <property type="entry name" value="Hydrolase_4"/>
    <property type="match status" value="1"/>
</dbReference>
<feature type="domain" description="Serine aminopeptidase S33" evidence="2">
    <location>
        <begin position="22"/>
        <end position="286"/>
    </location>
</feature>
<dbReference type="EMBL" id="FWDM01000007">
    <property type="protein sequence ID" value="SLM10497.1"/>
    <property type="molecule type" value="Genomic_DNA"/>
</dbReference>
<accession>A0A3P3XH70</accession>
<keyword evidence="1" id="KW-0812">Transmembrane</keyword>
<gene>
    <name evidence="3" type="ORF">SPIROBIBN47_150014</name>
</gene>
<keyword evidence="1" id="KW-0472">Membrane</keyword>
<dbReference type="InterPro" id="IPR051044">
    <property type="entry name" value="MAG_DAG_Lipase"/>
</dbReference>
<organism evidence="3">
    <name type="scientific">uncultured spirochete</name>
    <dbReference type="NCBI Taxonomy" id="156406"/>
    <lineage>
        <taxon>Bacteria</taxon>
        <taxon>Pseudomonadati</taxon>
        <taxon>Spirochaetota</taxon>
        <taxon>Spirochaetia</taxon>
        <taxon>Spirochaetales</taxon>
        <taxon>environmental samples</taxon>
    </lineage>
</organism>
<dbReference type="PANTHER" id="PTHR11614">
    <property type="entry name" value="PHOSPHOLIPASE-RELATED"/>
    <property type="match status" value="1"/>
</dbReference>
<dbReference type="AlphaFoldDB" id="A0A3P3XH70"/>
<reference evidence="3" key="1">
    <citation type="submission" date="2017-02" db="EMBL/GenBank/DDBJ databases">
        <authorList>
            <person name="Regsiter A."/>
            <person name="William W."/>
        </authorList>
    </citation>
    <scope>NUCLEOTIDE SEQUENCE</scope>
    <source>
        <strain evidence="3">Bib</strain>
    </source>
</reference>
<dbReference type="SUPFAM" id="SSF53474">
    <property type="entry name" value="alpha/beta-Hydrolases"/>
    <property type="match status" value="1"/>
</dbReference>
<proteinExistence type="predicted"/>
<evidence type="ECO:0000313" key="3">
    <source>
        <dbReference type="EMBL" id="SLM10497.1"/>
    </source>
</evidence>
<feature type="transmembrane region" description="Helical" evidence="1">
    <location>
        <begin position="103"/>
        <end position="121"/>
    </location>
</feature>
<evidence type="ECO:0000256" key="1">
    <source>
        <dbReference type="SAM" id="Phobius"/>
    </source>
</evidence>
<dbReference type="Gene3D" id="3.40.50.1820">
    <property type="entry name" value="alpha/beta hydrolase"/>
    <property type="match status" value="1"/>
</dbReference>
<evidence type="ECO:0000259" key="2">
    <source>
        <dbReference type="Pfam" id="PF12146"/>
    </source>
</evidence>
<dbReference type="InterPro" id="IPR029058">
    <property type="entry name" value="AB_hydrolase_fold"/>
</dbReference>